<evidence type="ECO:0000256" key="6">
    <source>
        <dbReference type="SAM" id="MobiDB-lite"/>
    </source>
</evidence>
<feature type="compositionally biased region" description="Polar residues" evidence="6">
    <location>
        <begin position="491"/>
        <end position="512"/>
    </location>
</feature>
<feature type="zinc finger region" description="C3H1-type" evidence="5">
    <location>
        <begin position="106"/>
        <end position="133"/>
    </location>
</feature>
<keyword evidence="1 5" id="KW-0479">Metal-binding</keyword>
<dbReference type="PANTHER" id="PTHR12547">
    <property type="entry name" value="CCCH ZINC FINGER/TIS11-RELATED"/>
    <property type="match status" value="1"/>
</dbReference>
<keyword evidence="4 5" id="KW-0862">Zinc</keyword>
<evidence type="ECO:0000256" key="2">
    <source>
        <dbReference type="ARBA" id="ARBA00022737"/>
    </source>
</evidence>
<proteinExistence type="predicted"/>
<feature type="domain" description="C3H1-type" evidence="7">
    <location>
        <begin position="35"/>
        <end position="62"/>
    </location>
</feature>
<dbReference type="InterPro" id="IPR000571">
    <property type="entry name" value="Znf_CCCH"/>
</dbReference>
<keyword evidence="3 5" id="KW-0863">Zinc-finger</keyword>
<evidence type="ECO:0000256" key="1">
    <source>
        <dbReference type="ARBA" id="ARBA00022723"/>
    </source>
</evidence>
<name>A0A086K275_TOXGO</name>
<feature type="region of interest" description="Disordered" evidence="6">
    <location>
        <begin position="469"/>
        <end position="512"/>
    </location>
</feature>
<keyword evidence="2" id="KW-0677">Repeat</keyword>
<dbReference type="Proteomes" id="UP000028828">
    <property type="component" value="Unassembled WGS sequence"/>
</dbReference>
<feature type="domain" description="C3H1-type" evidence="7">
    <location>
        <begin position="70"/>
        <end position="97"/>
    </location>
</feature>
<dbReference type="PRINTS" id="PR01852">
    <property type="entry name" value="SIBAPROTEIN"/>
</dbReference>
<dbReference type="OrthoDB" id="415459at2759"/>
<evidence type="ECO:0000256" key="3">
    <source>
        <dbReference type="ARBA" id="ARBA00022771"/>
    </source>
</evidence>
<dbReference type="SUPFAM" id="SSF90229">
    <property type="entry name" value="CCCH zinc finger"/>
    <property type="match status" value="3"/>
</dbReference>
<dbReference type="AlphaFoldDB" id="A0A086K275"/>
<dbReference type="InterPro" id="IPR036855">
    <property type="entry name" value="Znf_CCCH_sf"/>
</dbReference>
<dbReference type="GO" id="GO:0008270">
    <property type="term" value="F:zinc ion binding"/>
    <property type="evidence" value="ECO:0007669"/>
    <property type="project" value="UniProtKB-KW"/>
</dbReference>
<dbReference type="Pfam" id="PF00642">
    <property type="entry name" value="zf-CCCH"/>
    <property type="match status" value="2"/>
</dbReference>
<accession>A0A086K275</accession>
<dbReference type="EMBL" id="AEYI02001349">
    <property type="protein sequence ID" value="KFG38493.1"/>
    <property type="molecule type" value="Genomic_DNA"/>
</dbReference>
<feature type="region of interest" description="Disordered" evidence="6">
    <location>
        <begin position="552"/>
        <end position="595"/>
    </location>
</feature>
<dbReference type="PANTHER" id="PTHR12547:SF18">
    <property type="entry name" value="PROTEIN TIS11"/>
    <property type="match status" value="1"/>
</dbReference>
<dbReference type="SMART" id="SM00356">
    <property type="entry name" value="ZnF_C3H1"/>
    <property type="match status" value="3"/>
</dbReference>
<dbReference type="GO" id="GO:0003729">
    <property type="term" value="F:mRNA binding"/>
    <property type="evidence" value="ECO:0007669"/>
    <property type="project" value="InterPro"/>
</dbReference>
<reference evidence="8 9" key="1">
    <citation type="submission" date="2014-03" db="EMBL/GenBank/DDBJ databases">
        <authorList>
            <person name="Sibley D."/>
            <person name="Venepally P."/>
            <person name="Karamycheva S."/>
            <person name="Hadjithomas M."/>
            <person name="Khan A."/>
            <person name="Brunk B."/>
            <person name="Roos D."/>
            <person name="Caler E."/>
            <person name="Lorenzi H."/>
        </authorList>
    </citation>
    <scope>NUCLEOTIDE SEQUENCE [LARGE SCALE GENOMIC DNA]</scope>
    <source>
        <strain evidence="9">p89</strain>
    </source>
</reference>
<feature type="zinc finger region" description="C3H1-type" evidence="5">
    <location>
        <begin position="70"/>
        <end position="97"/>
    </location>
</feature>
<dbReference type="PROSITE" id="PS50103">
    <property type="entry name" value="ZF_C3H1"/>
    <property type="match status" value="3"/>
</dbReference>
<dbReference type="InterPro" id="IPR009148">
    <property type="entry name" value="PcsB-like"/>
</dbReference>
<evidence type="ECO:0000313" key="8">
    <source>
        <dbReference type="EMBL" id="KFG38493.1"/>
    </source>
</evidence>
<protein>
    <submittedName>
        <fullName evidence="8">Zinc finger (CCCH type) motif-containing protein</fullName>
    </submittedName>
</protein>
<sequence>MDSPRTALKLARFCPSPPGEQLQTDKRNKLTFNNFYKTKLCPWYIKGSCHWGASCNYAHTLSEQREAVDLTKTKLCPTWLRHSVCRNPKCRYAHHYSELRATTDVFKTSLCSFFVKGISCPMENRCRFAHGVHELRLRAKEGHQNGSADLNQKAAQARAAMAAASAAAAAARAAAKAKAAAEAKAAAAAAIAGLAEASNGGCRAESLSSPPVAQVLVPVREGGHVPLSCAVLTSGSSAQPTADNHLTHRQPTTGVLTLDKKSGTWRPEMSAHAPEFVSRLSVTPLYPLLLSANASAPSFGGTGLEGTIELLLQSLQCQSGDLSGNNSLGSMTRPITPGNQTAFVSRESGQGNSFNPRATPFSPREWCRKHGNGYHVSGDSLFPPGVEPASDNPLSALDFSSLLSTVAMAIAASPPGDMKTDMPMEAFLPASAGEIASTHTLSTSWNPTGSQVPCSAHLPHGLLRSADASLSSDGQTTATGGEESSFPLASMVSSPSEGTGENGTQSRTDSNAVNLKVCLQMQTTDETEGPSPAAERLDAAGTLLLATADGIPAEESSGNSALTAPSKMAGSISSLESLHPVTGSRQTTAAGIDYE</sequence>
<comment type="caution">
    <text evidence="8">The sequence shown here is derived from an EMBL/GenBank/DDBJ whole genome shotgun (WGS) entry which is preliminary data.</text>
</comment>
<dbReference type="Gene3D" id="4.10.1000.10">
    <property type="entry name" value="Zinc finger, CCCH-type"/>
    <property type="match status" value="3"/>
</dbReference>
<gene>
    <name evidence="8" type="ORF">TGP89_219670</name>
</gene>
<dbReference type="InterPro" id="IPR045877">
    <property type="entry name" value="ZFP36-like"/>
</dbReference>
<evidence type="ECO:0000259" key="7">
    <source>
        <dbReference type="PROSITE" id="PS50103"/>
    </source>
</evidence>
<feature type="zinc finger region" description="C3H1-type" evidence="5">
    <location>
        <begin position="35"/>
        <end position="62"/>
    </location>
</feature>
<evidence type="ECO:0000256" key="5">
    <source>
        <dbReference type="PROSITE-ProRule" id="PRU00723"/>
    </source>
</evidence>
<feature type="domain" description="C3H1-type" evidence="7">
    <location>
        <begin position="106"/>
        <end position="133"/>
    </location>
</feature>
<evidence type="ECO:0000313" key="9">
    <source>
        <dbReference type="Proteomes" id="UP000028828"/>
    </source>
</evidence>
<evidence type="ECO:0000256" key="4">
    <source>
        <dbReference type="ARBA" id="ARBA00022833"/>
    </source>
</evidence>
<organism evidence="8 9">
    <name type="scientific">Toxoplasma gondii p89</name>
    <dbReference type="NCBI Taxonomy" id="943119"/>
    <lineage>
        <taxon>Eukaryota</taxon>
        <taxon>Sar</taxon>
        <taxon>Alveolata</taxon>
        <taxon>Apicomplexa</taxon>
        <taxon>Conoidasida</taxon>
        <taxon>Coccidia</taxon>
        <taxon>Eucoccidiorida</taxon>
        <taxon>Eimeriorina</taxon>
        <taxon>Sarcocystidae</taxon>
        <taxon>Toxoplasma</taxon>
    </lineage>
</organism>
<dbReference type="VEuPathDB" id="ToxoDB:TGP89_219670"/>